<comment type="caution">
    <text evidence="2">The sequence shown here is derived from an EMBL/GenBank/DDBJ whole genome shotgun (WGS) entry which is preliminary data.</text>
</comment>
<dbReference type="Pfam" id="PF00535">
    <property type="entry name" value="Glycos_transf_2"/>
    <property type="match status" value="1"/>
</dbReference>
<dbReference type="InterPro" id="IPR029044">
    <property type="entry name" value="Nucleotide-diphossugar_trans"/>
</dbReference>
<dbReference type="AlphaFoldDB" id="X1N2G2"/>
<dbReference type="PANTHER" id="PTHR22916">
    <property type="entry name" value="GLYCOSYLTRANSFERASE"/>
    <property type="match status" value="1"/>
</dbReference>
<protein>
    <recommendedName>
        <fullName evidence="1">Glycosyltransferase 2-like domain-containing protein</fullName>
    </recommendedName>
</protein>
<dbReference type="PANTHER" id="PTHR22916:SF3">
    <property type="entry name" value="UDP-GLCNAC:BETAGAL BETA-1,3-N-ACETYLGLUCOSAMINYLTRANSFERASE-LIKE PROTEIN 1"/>
    <property type="match status" value="1"/>
</dbReference>
<dbReference type="SUPFAM" id="SSF53448">
    <property type="entry name" value="Nucleotide-diphospho-sugar transferases"/>
    <property type="match status" value="1"/>
</dbReference>
<dbReference type="EMBL" id="BARV01006429">
    <property type="protein sequence ID" value="GAI12784.1"/>
    <property type="molecule type" value="Genomic_DNA"/>
</dbReference>
<sequence>MSNISVIIPTWNRIKILENAIRSALKQTLPPIEVLICDDGSTDNSREIVKSINDSRVRWIEGKHSGNPAIPRNRGIKESQGEWVAFLDSDDEWLPEKLEKQIVHANKMGYDAVCSDAIRYVLSQNYSGTVLENFKLGESISFFELLKINYIICSSVLIKKNIVNKCKGFSEWENLIGMEDYSLWLRAATFTNFAYINEPLLIYRDDPKFSIRGSISSSFHEQKINVLKSLIFWMYETNYNKSNKIYLDLTKRMFWYMKKEKLKMRIKQILSKI</sequence>
<accession>X1N2G2</accession>
<evidence type="ECO:0000313" key="2">
    <source>
        <dbReference type="EMBL" id="GAI12784.1"/>
    </source>
</evidence>
<dbReference type="GO" id="GO:0016758">
    <property type="term" value="F:hexosyltransferase activity"/>
    <property type="evidence" value="ECO:0007669"/>
    <property type="project" value="UniProtKB-ARBA"/>
</dbReference>
<gene>
    <name evidence="2" type="ORF">S06H3_13175</name>
</gene>
<feature type="domain" description="Glycosyltransferase 2-like" evidence="1">
    <location>
        <begin position="5"/>
        <end position="163"/>
    </location>
</feature>
<organism evidence="2">
    <name type="scientific">marine sediment metagenome</name>
    <dbReference type="NCBI Taxonomy" id="412755"/>
    <lineage>
        <taxon>unclassified sequences</taxon>
        <taxon>metagenomes</taxon>
        <taxon>ecological metagenomes</taxon>
    </lineage>
</organism>
<reference evidence="2" key="1">
    <citation type="journal article" date="2014" name="Front. Microbiol.">
        <title>High frequency of phylogenetically diverse reductive dehalogenase-homologous genes in deep subseafloor sedimentary metagenomes.</title>
        <authorList>
            <person name="Kawai M."/>
            <person name="Futagami T."/>
            <person name="Toyoda A."/>
            <person name="Takaki Y."/>
            <person name="Nishi S."/>
            <person name="Hori S."/>
            <person name="Arai W."/>
            <person name="Tsubouchi T."/>
            <person name="Morono Y."/>
            <person name="Uchiyama I."/>
            <person name="Ito T."/>
            <person name="Fujiyama A."/>
            <person name="Inagaki F."/>
            <person name="Takami H."/>
        </authorList>
    </citation>
    <scope>NUCLEOTIDE SEQUENCE</scope>
    <source>
        <strain evidence="2">Expedition CK06-06</strain>
    </source>
</reference>
<dbReference type="InterPro" id="IPR001173">
    <property type="entry name" value="Glyco_trans_2-like"/>
</dbReference>
<name>X1N2G2_9ZZZZ</name>
<evidence type="ECO:0000259" key="1">
    <source>
        <dbReference type="Pfam" id="PF00535"/>
    </source>
</evidence>
<proteinExistence type="predicted"/>
<dbReference type="Gene3D" id="3.90.550.10">
    <property type="entry name" value="Spore Coat Polysaccharide Biosynthesis Protein SpsA, Chain A"/>
    <property type="match status" value="1"/>
</dbReference>